<evidence type="ECO:0000313" key="1">
    <source>
        <dbReference type="EMBL" id="OCT53481.1"/>
    </source>
</evidence>
<proteinExistence type="predicted"/>
<accession>A0A1C1CYE4</accession>
<gene>
    <name evidence="1" type="ORF">CLCR_11028</name>
</gene>
<organism evidence="1 2">
    <name type="scientific">Cladophialophora carrionii</name>
    <dbReference type="NCBI Taxonomy" id="86049"/>
    <lineage>
        <taxon>Eukaryota</taxon>
        <taxon>Fungi</taxon>
        <taxon>Dikarya</taxon>
        <taxon>Ascomycota</taxon>
        <taxon>Pezizomycotina</taxon>
        <taxon>Eurotiomycetes</taxon>
        <taxon>Chaetothyriomycetidae</taxon>
        <taxon>Chaetothyriales</taxon>
        <taxon>Herpotrichiellaceae</taxon>
        <taxon>Cladophialophora</taxon>
    </lineage>
</organism>
<sequence>MPQKIEKRDSAMKDRLTKKTPSIRHVGIAVVDYPSLIGVRYGMRASMRGKKAAQEVPFRRKGRAITRMIGRNVFRSVGFLPARGNGEVRHARGQKLRSFFHEVDHGLAAGGRTEQWGR</sequence>
<name>A0A1C1CYE4_9EURO</name>
<protein>
    <submittedName>
        <fullName evidence="1">Uncharacterized protein</fullName>
    </submittedName>
</protein>
<reference evidence="2" key="1">
    <citation type="submission" date="2015-07" db="EMBL/GenBank/DDBJ databases">
        <authorList>
            <person name="Teixeira M.M."/>
            <person name="Souza R.C."/>
            <person name="Almeida L.G."/>
            <person name="Vicente V.A."/>
            <person name="de Hoog S."/>
            <person name="Bocca A.L."/>
            <person name="de Almeida S.R."/>
            <person name="Vasconcelos A.T."/>
            <person name="Felipe M.S."/>
        </authorList>
    </citation>
    <scope>NUCLEOTIDE SEQUENCE [LARGE SCALE GENOMIC DNA]</scope>
    <source>
        <strain evidence="2">KSF</strain>
    </source>
</reference>
<comment type="caution">
    <text evidence="1">The sequence shown here is derived from an EMBL/GenBank/DDBJ whole genome shotgun (WGS) entry which is preliminary data.</text>
</comment>
<keyword evidence="2" id="KW-1185">Reference proteome</keyword>
<dbReference type="EMBL" id="LGRB01000008">
    <property type="protein sequence ID" value="OCT53481.1"/>
    <property type="molecule type" value="Genomic_DNA"/>
</dbReference>
<dbReference type="AlphaFoldDB" id="A0A1C1CYE4"/>
<dbReference type="Proteomes" id="UP000094526">
    <property type="component" value="Unassembled WGS sequence"/>
</dbReference>
<evidence type="ECO:0000313" key="2">
    <source>
        <dbReference type="Proteomes" id="UP000094526"/>
    </source>
</evidence>
<dbReference type="VEuPathDB" id="FungiDB:CLCR_11028"/>